<keyword evidence="3 7" id="KW-1134">Transmembrane beta strand</keyword>
<dbReference type="NCBIfam" id="TIGR04056">
    <property type="entry name" value="OMP_RagA_SusC"/>
    <property type="match status" value="1"/>
</dbReference>
<keyword evidence="2 7" id="KW-0813">Transport</keyword>
<protein>
    <submittedName>
        <fullName evidence="11">TonB-dependent receptor</fullName>
    </submittedName>
</protein>
<dbReference type="NCBIfam" id="TIGR04057">
    <property type="entry name" value="SusC_RagA_signa"/>
    <property type="match status" value="1"/>
</dbReference>
<gene>
    <name evidence="11" type="ORF">JI741_15905</name>
</gene>
<evidence type="ECO:0000256" key="5">
    <source>
        <dbReference type="ARBA" id="ARBA00023136"/>
    </source>
</evidence>
<dbReference type="InterPro" id="IPR012910">
    <property type="entry name" value="Plug_dom"/>
</dbReference>
<evidence type="ECO:0000256" key="3">
    <source>
        <dbReference type="ARBA" id="ARBA00022452"/>
    </source>
</evidence>
<name>A0ABS1KTE3_9BACT</name>
<comment type="similarity">
    <text evidence="7">Belongs to the TonB-dependent receptor family.</text>
</comment>
<evidence type="ECO:0000313" key="12">
    <source>
        <dbReference type="Proteomes" id="UP000613030"/>
    </source>
</evidence>
<dbReference type="PROSITE" id="PS52016">
    <property type="entry name" value="TONB_DEPENDENT_REC_3"/>
    <property type="match status" value="1"/>
</dbReference>
<feature type="chain" id="PRO_5047527029" evidence="9">
    <location>
        <begin position="21"/>
        <end position="1040"/>
    </location>
</feature>
<reference evidence="11 12" key="1">
    <citation type="submission" date="2021-01" db="EMBL/GenBank/DDBJ databases">
        <title>Chryseolinea sp. Jin1 Genome sequencing and assembly.</title>
        <authorList>
            <person name="Kim I."/>
        </authorList>
    </citation>
    <scope>NUCLEOTIDE SEQUENCE [LARGE SCALE GENOMIC DNA]</scope>
    <source>
        <strain evidence="11 12">Jin1</strain>
    </source>
</reference>
<keyword evidence="9" id="KW-0732">Signal</keyword>
<evidence type="ECO:0000256" key="2">
    <source>
        <dbReference type="ARBA" id="ARBA00022448"/>
    </source>
</evidence>
<keyword evidence="5 7" id="KW-0472">Membrane</keyword>
<evidence type="ECO:0000256" key="9">
    <source>
        <dbReference type="SAM" id="SignalP"/>
    </source>
</evidence>
<proteinExistence type="inferred from homology"/>
<evidence type="ECO:0000256" key="1">
    <source>
        <dbReference type="ARBA" id="ARBA00004571"/>
    </source>
</evidence>
<evidence type="ECO:0000256" key="4">
    <source>
        <dbReference type="ARBA" id="ARBA00022692"/>
    </source>
</evidence>
<dbReference type="SUPFAM" id="SSF56935">
    <property type="entry name" value="Porins"/>
    <property type="match status" value="1"/>
</dbReference>
<dbReference type="Gene3D" id="2.170.130.10">
    <property type="entry name" value="TonB-dependent receptor, plug domain"/>
    <property type="match status" value="1"/>
</dbReference>
<keyword evidence="4 7" id="KW-0812">Transmembrane</keyword>
<dbReference type="RefSeq" id="WP_202011237.1">
    <property type="nucleotide sequence ID" value="NZ_JAERRB010000005.1"/>
</dbReference>
<feature type="domain" description="TonB-dependent receptor plug" evidence="10">
    <location>
        <begin position="115"/>
        <end position="237"/>
    </location>
</feature>
<evidence type="ECO:0000256" key="6">
    <source>
        <dbReference type="ARBA" id="ARBA00023237"/>
    </source>
</evidence>
<dbReference type="EMBL" id="JAERRB010000005">
    <property type="protein sequence ID" value="MBL0742710.1"/>
    <property type="molecule type" value="Genomic_DNA"/>
</dbReference>
<evidence type="ECO:0000313" key="11">
    <source>
        <dbReference type="EMBL" id="MBL0742710.1"/>
    </source>
</evidence>
<dbReference type="InterPro" id="IPR039426">
    <property type="entry name" value="TonB-dep_rcpt-like"/>
</dbReference>
<organism evidence="11 12">
    <name type="scientific">Chryseolinea lacunae</name>
    <dbReference type="NCBI Taxonomy" id="2801331"/>
    <lineage>
        <taxon>Bacteria</taxon>
        <taxon>Pseudomonadati</taxon>
        <taxon>Bacteroidota</taxon>
        <taxon>Cytophagia</taxon>
        <taxon>Cytophagales</taxon>
        <taxon>Fulvivirgaceae</taxon>
        <taxon>Chryseolinea</taxon>
    </lineage>
</organism>
<keyword evidence="6 7" id="KW-0998">Cell outer membrane</keyword>
<dbReference type="InterPro" id="IPR037066">
    <property type="entry name" value="Plug_dom_sf"/>
</dbReference>
<accession>A0ABS1KTE3</accession>
<feature type="signal peptide" evidence="9">
    <location>
        <begin position="1"/>
        <end position="20"/>
    </location>
</feature>
<feature type="compositionally biased region" description="Polar residues" evidence="8">
    <location>
        <begin position="832"/>
        <end position="842"/>
    </location>
</feature>
<dbReference type="InterPro" id="IPR023996">
    <property type="entry name" value="TonB-dep_OMP_SusC/RagA"/>
</dbReference>
<evidence type="ECO:0000256" key="8">
    <source>
        <dbReference type="SAM" id="MobiDB-lite"/>
    </source>
</evidence>
<dbReference type="SUPFAM" id="SSF49464">
    <property type="entry name" value="Carboxypeptidase regulatory domain-like"/>
    <property type="match status" value="1"/>
</dbReference>
<dbReference type="Pfam" id="PF13715">
    <property type="entry name" value="CarbopepD_reg_2"/>
    <property type="match status" value="1"/>
</dbReference>
<keyword evidence="12" id="KW-1185">Reference proteome</keyword>
<dbReference type="InterPro" id="IPR023997">
    <property type="entry name" value="TonB-dep_OMP_SusC/RagA_CS"/>
</dbReference>
<keyword evidence="11" id="KW-0675">Receptor</keyword>
<sequence>MKRILLATAFVLLSLGSVLAQQTIKGLVKDEDGGTLPGSSVFVKGTSVAALADADGAFSLVTSKQFPFTITINLVGYKSQDVDIFELPEEPLEVVLKIDNVLEEVVVVGYGELKRKDITGSVASVPVELKTQPVASPERLLQGATAGVTVTQTSGQPGGGVSVQIRGNNSITAASDPLYVIDGFPVNNDYGIADAGVVDGPKLNPLSSLSPNDIADIDVLKDASATAIYGSRGANGVIMITTKKGSKHDRGSVQYDGYYGVQDVIRTVPVLNGAEWWALRKEAYRNTPNGKAATLPAAGNFRYDTTGVGTDWQKEAFQQGPIQSHNLSVFTGSDRTALAVSGNYFAQDGILKNTGFKRYSIRFNIDHEFNDKFKLTSYTTASQTVGKVAPNAIVPNLLLTSPAIPVYDTLGNFVKNTSTDSPLQNPINSLLNQINETRTSRFLTNVAGEYKLIEGLSLKVLLGADVIYNRQNRYLPNSTYEGNPSGGVGTGGIATVGSLFTTSWLNENTLSYTTEINDKHNINAVVGFTAQASKTQGEIASAATFAFDDLTYNALQNGTGARTPSSSSIDWQLASFLGRVNYVYNSKYLLTATLRADGSSRFGAGNKWGYFPSAALGWNVNEEDFLKDVRQISFLKLRVSVGTTGNQGISPYSSIGQISPYRYNFSNTTVQGYAPNTVNNPGLGWEKTFQVNGGVDVGLFNNRVNVVLDVYSKKTTDLLLNATVPGTSGLSFYDPVLNPSQGSSIYQNIGEVENKGVEVAVNTQNIVTRKINWNSILVFSKNTNKIVSLGEGVQRIVPNISLPSVLQVGAPVGSFYVYQTDGIIQPEEAGTTALTPQANKSAGGQKYKDISGPNGVPDGVITQTYDRVLIKNQPGVNLGFTNSVSYKTSFGDFDLTVFFQANVGGKLYNNNRATLELGTGYYNGSREMLNRYSATNTNTDVKEAYQDPAVTISDRFIESASYVRLKNLTVGYTLPSTWTSRIRIQKLRIYGSAQNIATWTDYTGYDPEASFNGQSLIYRGIDNGVYPNYKTILGGISLTF</sequence>
<dbReference type="InterPro" id="IPR008969">
    <property type="entry name" value="CarboxyPept-like_regulatory"/>
</dbReference>
<feature type="region of interest" description="Disordered" evidence="8">
    <location>
        <begin position="830"/>
        <end position="849"/>
    </location>
</feature>
<comment type="caution">
    <text evidence="11">The sequence shown here is derived from an EMBL/GenBank/DDBJ whole genome shotgun (WGS) entry which is preliminary data.</text>
</comment>
<dbReference type="Proteomes" id="UP000613030">
    <property type="component" value="Unassembled WGS sequence"/>
</dbReference>
<dbReference type="Pfam" id="PF07715">
    <property type="entry name" value="Plug"/>
    <property type="match status" value="1"/>
</dbReference>
<dbReference type="Gene3D" id="2.40.170.20">
    <property type="entry name" value="TonB-dependent receptor, beta-barrel domain"/>
    <property type="match status" value="1"/>
</dbReference>
<evidence type="ECO:0000256" key="7">
    <source>
        <dbReference type="PROSITE-ProRule" id="PRU01360"/>
    </source>
</evidence>
<dbReference type="InterPro" id="IPR036942">
    <property type="entry name" value="Beta-barrel_TonB_sf"/>
</dbReference>
<evidence type="ECO:0000259" key="10">
    <source>
        <dbReference type="Pfam" id="PF07715"/>
    </source>
</evidence>
<comment type="subcellular location">
    <subcellularLocation>
        <location evidence="1 7">Cell outer membrane</location>
        <topology evidence="1 7">Multi-pass membrane protein</topology>
    </subcellularLocation>
</comment>